<evidence type="ECO:0000256" key="1">
    <source>
        <dbReference type="ARBA" id="ARBA00022741"/>
    </source>
</evidence>
<dbReference type="PROSITE" id="PS00688">
    <property type="entry name" value="SIGMA54_INTERACT_3"/>
    <property type="match status" value="1"/>
</dbReference>
<dbReference type="Gene3D" id="3.40.50.300">
    <property type="entry name" value="P-loop containing nucleotide triphosphate hydrolases"/>
    <property type="match status" value="1"/>
</dbReference>
<dbReference type="PRINTS" id="PR01590">
    <property type="entry name" value="HTHFIS"/>
</dbReference>
<name>A0A1I0RSK3_9BACT</name>
<feature type="modified residue" description="4-aspartylphosphate" evidence="6">
    <location>
        <position position="57"/>
    </location>
</feature>
<evidence type="ECO:0000256" key="4">
    <source>
        <dbReference type="ARBA" id="ARBA00023125"/>
    </source>
</evidence>
<dbReference type="InterPro" id="IPR011006">
    <property type="entry name" value="CheY-like_superfamily"/>
</dbReference>
<proteinExistence type="predicted"/>
<keyword evidence="3" id="KW-0805">Transcription regulation</keyword>
<dbReference type="STRING" id="1267423.SAMN05216290_4069"/>
<dbReference type="Pfam" id="PF25601">
    <property type="entry name" value="AAA_lid_14"/>
    <property type="match status" value="1"/>
</dbReference>
<dbReference type="PROSITE" id="PS50110">
    <property type="entry name" value="RESPONSE_REGULATORY"/>
    <property type="match status" value="1"/>
</dbReference>
<dbReference type="EMBL" id="FOIR01000006">
    <property type="protein sequence ID" value="SEW44348.1"/>
    <property type="molecule type" value="Genomic_DNA"/>
</dbReference>
<protein>
    <submittedName>
        <fullName evidence="9">DNA-binding transcriptional response regulator, NtrC family, contains REC, AAA-type ATPase, and a Fis-type DNA-binding domains</fullName>
    </submittedName>
</protein>
<keyword evidence="10" id="KW-1185">Reference proteome</keyword>
<dbReference type="GO" id="GO:0043565">
    <property type="term" value="F:sequence-specific DNA binding"/>
    <property type="evidence" value="ECO:0007669"/>
    <property type="project" value="InterPro"/>
</dbReference>
<organism evidence="9 10">
    <name type="scientific">Roseivirga pacifica</name>
    <dbReference type="NCBI Taxonomy" id="1267423"/>
    <lineage>
        <taxon>Bacteria</taxon>
        <taxon>Pseudomonadati</taxon>
        <taxon>Bacteroidota</taxon>
        <taxon>Cytophagia</taxon>
        <taxon>Cytophagales</taxon>
        <taxon>Roseivirgaceae</taxon>
        <taxon>Roseivirga</taxon>
    </lineage>
</organism>
<dbReference type="PROSITE" id="PS00676">
    <property type="entry name" value="SIGMA54_INTERACT_2"/>
    <property type="match status" value="1"/>
</dbReference>
<evidence type="ECO:0000313" key="9">
    <source>
        <dbReference type="EMBL" id="SEW44348.1"/>
    </source>
</evidence>
<dbReference type="Gene3D" id="1.10.8.60">
    <property type="match status" value="1"/>
</dbReference>
<feature type="domain" description="Response regulatory" evidence="8">
    <location>
        <begin position="8"/>
        <end position="127"/>
    </location>
</feature>
<dbReference type="OrthoDB" id="9767722at2"/>
<dbReference type="Pfam" id="PF02954">
    <property type="entry name" value="HTH_8"/>
    <property type="match status" value="1"/>
</dbReference>
<dbReference type="SUPFAM" id="SSF52540">
    <property type="entry name" value="P-loop containing nucleoside triphosphate hydrolases"/>
    <property type="match status" value="1"/>
</dbReference>
<dbReference type="FunFam" id="3.40.50.300:FF:000006">
    <property type="entry name" value="DNA-binding transcriptional regulator NtrC"/>
    <property type="match status" value="1"/>
</dbReference>
<evidence type="ECO:0000256" key="6">
    <source>
        <dbReference type="PROSITE-ProRule" id="PRU00169"/>
    </source>
</evidence>
<gene>
    <name evidence="9" type="ORF">SAMN05216290_4069</name>
</gene>
<keyword evidence="6" id="KW-0597">Phosphoprotein</keyword>
<dbReference type="GeneID" id="99988732"/>
<dbReference type="GO" id="GO:0006355">
    <property type="term" value="P:regulation of DNA-templated transcription"/>
    <property type="evidence" value="ECO:0007669"/>
    <property type="project" value="InterPro"/>
</dbReference>
<keyword evidence="1" id="KW-0547">Nucleotide-binding</keyword>
<keyword evidence="2" id="KW-0067">ATP-binding</keyword>
<dbReference type="GO" id="GO:0005524">
    <property type="term" value="F:ATP binding"/>
    <property type="evidence" value="ECO:0007669"/>
    <property type="project" value="UniProtKB-KW"/>
</dbReference>
<dbReference type="Pfam" id="PF00072">
    <property type="entry name" value="Response_reg"/>
    <property type="match status" value="1"/>
</dbReference>
<keyword evidence="5" id="KW-0804">Transcription</keyword>
<keyword evidence="4 9" id="KW-0238">DNA-binding</keyword>
<sequence>MSNKIDGKILVLDDDQGVLYTAKMILKQHFETVVTEGDPKKLDFLLNQDKYDVIVLDMNFSYGLTSGKEGIKLLKKVLEIDPEAHVLMNTAYGDIEIAVEAMKEGAVDFLVKPWPKEKLLATVKAIFDLSRSKKEVKDLRAGQKIVLNDQQRKYGEIISSSPTMKPVFAAIDKVAQTDANVLILGENGTGKDLIANAIHKKSPRTEENFIKVDLGAISETLFESELFGHVKGAFTDAREDKPGRFELANNGTLFLDEIGNLSLPMQAKLLTTLQFMQVTRVGSNKVMHLNTRLICATNMPIKEMVGDNEFRQDLLYRINTVEIHIPPLRERREDIEPLARHFLKVYGKKYGKEKMRLNETTVTKLKAYSWPGNVRELQHAIERAIIMANSHLLAPEDFLLLERPDQNVIASDTYNIEDMEKQAIQNAIRNAEGNLTKAAKTLGLGRSTLYRKMTKYKL</sequence>
<dbReference type="InterPro" id="IPR003593">
    <property type="entry name" value="AAA+_ATPase"/>
</dbReference>
<feature type="domain" description="Sigma-54 factor interaction" evidence="7">
    <location>
        <begin position="157"/>
        <end position="386"/>
    </location>
</feature>
<dbReference type="InterPro" id="IPR058031">
    <property type="entry name" value="AAA_lid_NorR"/>
</dbReference>
<accession>A0A1I0RSK3</accession>
<evidence type="ECO:0000313" key="10">
    <source>
        <dbReference type="Proteomes" id="UP000199437"/>
    </source>
</evidence>
<dbReference type="InterPro" id="IPR002197">
    <property type="entry name" value="HTH_Fis"/>
</dbReference>
<dbReference type="AlphaFoldDB" id="A0A1I0RSK3"/>
<dbReference type="Gene3D" id="1.10.10.60">
    <property type="entry name" value="Homeodomain-like"/>
    <property type="match status" value="1"/>
</dbReference>
<dbReference type="Gene3D" id="3.40.50.2300">
    <property type="match status" value="1"/>
</dbReference>
<dbReference type="SMART" id="SM00448">
    <property type="entry name" value="REC"/>
    <property type="match status" value="1"/>
</dbReference>
<dbReference type="SMART" id="SM00382">
    <property type="entry name" value="AAA"/>
    <property type="match status" value="1"/>
</dbReference>
<dbReference type="Proteomes" id="UP000199437">
    <property type="component" value="Unassembled WGS sequence"/>
</dbReference>
<dbReference type="PANTHER" id="PTHR32071">
    <property type="entry name" value="TRANSCRIPTIONAL REGULATORY PROTEIN"/>
    <property type="match status" value="1"/>
</dbReference>
<reference evidence="10" key="1">
    <citation type="submission" date="2016-10" db="EMBL/GenBank/DDBJ databases">
        <authorList>
            <person name="Varghese N."/>
            <person name="Submissions S."/>
        </authorList>
    </citation>
    <scope>NUCLEOTIDE SEQUENCE [LARGE SCALE GENOMIC DNA]</scope>
    <source>
        <strain evidence="10">CGMCC 1.12402</strain>
    </source>
</reference>
<dbReference type="RefSeq" id="WP_090261314.1">
    <property type="nucleotide sequence ID" value="NZ_FOIR01000006.1"/>
</dbReference>
<dbReference type="PANTHER" id="PTHR32071:SF113">
    <property type="entry name" value="ALGINATE BIOSYNTHESIS TRANSCRIPTIONAL REGULATORY PROTEIN ALGB"/>
    <property type="match status" value="1"/>
</dbReference>
<dbReference type="PROSITE" id="PS50045">
    <property type="entry name" value="SIGMA54_INTERACT_4"/>
    <property type="match status" value="1"/>
</dbReference>
<dbReference type="CDD" id="cd00009">
    <property type="entry name" value="AAA"/>
    <property type="match status" value="1"/>
</dbReference>
<dbReference type="SUPFAM" id="SSF52172">
    <property type="entry name" value="CheY-like"/>
    <property type="match status" value="1"/>
</dbReference>
<evidence type="ECO:0000256" key="3">
    <source>
        <dbReference type="ARBA" id="ARBA00023015"/>
    </source>
</evidence>
<evidence type="ECO:0000256" key="5">
    <source>
        <dbReference type="ARBA" id="ARBA00023163"/>
    </source>
</evidence>
<dbReference type="InterPro" id="IPR002078">
    <property type="entry name" value="Sigma_54_int"/>
</dbReference>
<evidence type="ECO:0000259" key="7">
    <source>
        <dbReference type="PROSITE" id="PS50045"/>
    </source>
</evidence>
<dbReference type="Pfam" id="PF00158">
    <property type="entry name" value="Sigma54_activat"/>
    <property type="match status" value="1"/>
</dbReference>
<dbReference type="GO" id="GO:0000160">
    <property type="term" value="P:phosphorelay signal transduction system"/>
    <property type="evidence" value="ECO:0007669"/>
    <property type="project" value="InterPro"/>
</dbReference>
<evidence type="ECO:0000259" key="8">
    <source>
        <dbReference type="PROSITE" id="PS50110"/>
    </source>
</evidence>
<dbReference type="InterPro" id="IPR027417">
    <property type="entry name" value="P-loop_NTPase"/>
</dbReference>
<dbReference type="InterPro" id="IPR025943">
    <property type="entry name" value="Sigma_54_int_dom_ATP-bd_2"/>
</dbReference>
<evidence type="ECO:0000256" key="2">
    <source>
        <dbReference type="ARBA" id="ARBA00022840"/>
    </source>
</evidence>
<dbReference type="InterPro" id="IPR001789">
    <property type="entry name" value="Sig_transdc_resp-reg_receiver"/>
</dbReference>
<dbReference type="SUPFAM" id="SSF46689">
    <property type="entry name" value="Homeodomain-like"/>
    <property type="match status" value="1"/>
</dbReference>
<dbReference type="InterPro" id="IPR025944">
    <property type="entry name" value="Sigma_54_int_dom_CS"/>
</dbReference>
<dbReference type="InterPro" id="IPR009057">
    <property type="entry name" value="Homeodomain-like_sf"/>
</dbReference>